<evidence type="ECO:0000256" key="10">
    <source>
        <dbReference type="ARBA" id="ARBA00023006"/>
    </source>
</evidence>
<evidence type="ECO:0000256" key="14">
    <source>
        <dbReference type="PROSITE-ProRule" id="PRU10141"/>
    </source>
</evidence>
<evidence type="ECO:0000259" key="17">
    <source>
        <dbReference type="PROSITE" id="PS50011"/>
    </source>
</evidence>
<accession>A0A8H4FD85</accession>
<evidence type="ECO:0000256" key="8">
    <source>
        <dbReference type="ARBA" id="ARBA00022840"/>
    </source>
</evidence>
<feature type="domain" description="Protein kinase" evidence="17">
    <location>
        <begin position="214"/>
        <end position="527"/>
    </location>
</feature>
<proteinExistence type="predicted"/>
<dbReference type="Proteomes" id="UP000613401">
    <property type="component" value="Unassembled WGS sequence"/>
</dbReference>
<dbReference type="AlphaFoldDB" id="A0A8H4FD85"/>
<evidence type="ECO:0000313" key="18">
    <source>
        <dbReference type="EMBL" id="KAF3797690.1"/>
    </source>
</evidence>
<feature type="binding site" evidence="14">
    <location>
        <position position="241"/>
    </location>
    <ligand>
        <name>ATP</name>
        <dbReference type="ChEBI" id="CHEBI:30616"/>
    </ligand>
</feature>
<evidence type="ECO:0000256" key="12">
    <source>
        <dbReference type="ARBA" id="ARBA00047899"/>
    </source>
</evidence>
<reference evidence="18" key="1">
    <citation type="journal article" date="2020" name="Phytopathology">
        <title>Genome sequence and comparative analysis of Colletotrichum gloeosporioides isolated from Liriodendron leaves.</title>
        <authorList>
            <person name="Fu F.F."/>
            <person name="Hao Z."/>
            <person name="Wang P."/>
            <person name="Lu Y."/>
            <person name="Xue L.J."/>
            <person name="Wei G."/>
            <person name="Tian Y."/>
            <person name="Baishi H."/>
            <person name="Xu H."/>
            <person name="Shi J."/>
            <person name="Cheng T."/>
            <person name="Wang G."/>
            <person name="Yi Y."/>
            <person name="Chen J."/>
        </authorList>
    </citation>
    <scope>NUCLEOTIDE SEQUENCE</scope>
    <source>
        <strain evidence="18">Lc1</strain>
    </source>
</reference>
<keyword evidence="15" id="KW-0175">Coiled coil</keyword>
<dbReference type="SMART" id="SM00220">
    <property type="entry name" value="S_TKc"/>
    <property type="match status" value="1"/>
</dbReference>
<dbReference type="InterPro" id="IPR017441">
    <property type="entry name" value="Protein_kinase_ATP_BS"/>
</dbReference>
<feature type="compositionally biased region" description="Low complexity" evidence="16">
    <location>
        <begin position="743"/>
        <end position="757"/>
    </location>
</feature>
<name>A0A8H4FD85_COLGL</name>
<comment type="caution">
    <text evidence="18">The sequence shown here is derived from an EMBL/GenBank/DDBJ whole genome shotgun (WGS) entry which is preliminary data.</text>
</comment>
<evidence type="ECO:0000256" key="2">
    <source>
        <dbReference type="ARBA" id="ARBA00012513"/>
    </source>
</evidence>
<dbReference type="EMBL" id="WVTB01000110">
    <property type="protein sequence ID" value="KAF3797690.1"/>
    <property type="molecule type" value="Genomic_DNA"/>
</dbReference>
<dbReference type="CDD" id="cd00180">
    <property type="entry name" value="PKc"/>
    <property type="match status" value="1"/>
</dbReference>
<dbReference type="GO" id="GO:0005524">
    <property type="term" value="F:ATP binding"/>
    <property type="evidence" value="ECO:0007669"/>
    <property type="project" value="UniProtKB-UniRule"/>
</dbReference>
<comment type="subcellular location">
    <subcellularLocation>
        <location evidence="1">Preautophagosomal structure membrane</location>
        <topology evidence="1">Peripheral membrane protein</topology>
    </subcellularLocation>
</comment>
<keyword evidence="5" id="KW-0808">Transferase</keyword>
<dbReference type="GO" id="GO:0005776">
    <property type="term" value="C:autophagosome"/>
    <property type="evidence" value="ECO:0007669"/>
    <property type="project" value="TreeGrafter"/>
</dbReference>
<evidence type="ECO:0000256" key="4">
    <source>
        <dbReference type="ARBA" id="ARBA00022527"/>
    </source>
</evidence>
<evidence type="ECO:0000256" key="9">
    <source>
        <dbReference type="ARBA" id="ARBA00022927"/>
    </source>
</evidence>
<dbReference type="PROSITE" id="PS50011">
    <property type="entry name" value="PROTEIN_KINASE_DOM"/>
    <property type="match status" value="1"/>
</dbReference>
<organism evidence="18 19">
    <name type="scientific">Colletotrichum gloeosporioides</name>
    <name type="common">Anthracnose fungus</name>
    <name type="synonym">Glomerella cingulata</name>
    <dbReference type="NCBI Taxonomy" id="474922"/>
    <lineage>
        <taxon>Eukaryota</taxon>
        <taxon>Fungi</taxon>
        <taxon>Dikarya</taxon>
        <taxon>Ascomycota</taxon>
        <taxon>Pezizomycotina</taxon>
        <taxon>Sordariomycetes</taxon>
        <taxon>Hypocreomycetidae</taxon>
        <taxon>Glomerellales</taxon>
        <taxon>Glomerellaceae</taxon>
        <taxon>Colletotrichum</taxon>
        <taxon>Colletotrichum gloeosporioides species complex</taxon>
    </lineage>
</organism>
<reference evidence="18" key="2">
    <citation type="submission" date="2020-03" db="EMBL/GenBank/DDBJ databases">
        <authorList>
            <person name="Fu F.-F."/>
            <person name="Chen J."/>
        </authorList>
    </citation>
    <scope>NUCLEOTIDE SEQUENCE</scope>
    <source>
        <strain evidence="18">Lc1</strain>
    </source>
</reference>
<dbReference type="InterPro" id="IPR045269">
    <property type="entry name" value="Atg1-like"/>
</dbReference>
<evidence type="ECO:0000256" key="16">
    <source>
        <dbReference type="SAM" id="MobiDB-lite"/>
    </source>
</evidence>
<keyword evidence="9" id="KW-0653">Protein transport</keyword>
<evidence type="ECO:0000256" key="15">
    <source>
        <dbReference type="SAM" id="Coils"/>
    </source>
</evidence>
<evidence type="ECO:0000256" key="13">
    <source>
        <dbReference type="ARBA" id="ARBA00048679"/>
    </source>
</evidence>
<feature type="coiled-coil region" evidence="15">
    <location>
        <begin position="599"/>
        <end position="633"/>
    </location>
</feature>
<evidence type="ECO:0000256" key="6">
    <source>
        <dbReference type="ARBA" id="ARBA00022741"/>
    </source>
</evidence>
<dbReference type="GO" id="GO:0000045">
    <property type="term" value="P:autophagosome assembly"/>
    <property type="evidence" value="ECO:0007669"/>
    <property type="project" value="TreeGrafter"/>
</dbReference>
<dbReference type="GO" id="GO:0034727">
    <property type="term" value="P:piecemeal microautophagy of the nucleus"/>
    <property type="evidence" value="ECO:0007669"/>
    <property type="project" value="TreeGrafter"/>
</dbReference>
<dbReference type="GeneID" id="69018846"/>
<dbReference type="GO" id="GO:0004674">
    <property type="term" value="F:protein serine/threonine kinase activity"/>
    <property type="evidence" value="ECO:0007669"/>
    <property type="project" value="UniProtKB-KW"/>
</dbReference>
<gene>
    <name evidence="18" type="ORF">GCG54_00011720</name>
</gene>
<keyword evidence="19" id="KW-1185">Reference proteome</keyword>
<protein>
    <recommendedName>
        <fullName evidence="2">non-specific serine/threonine protein kinase</fullName>
        <ecNumber evidence="2">2.7.11.1</ecNumber>
    </recommendedName>
    <alternativeName>
        <fullName evidence="11">Autophagy-related protein 1</fullName>
    </alternativeName>
</protein>
<dbReference type="Pfam" id="PF00069">
    <property type="entry name" value="Pkinase"/>
    <property type="match status" value="1"/>
</dbReference>
<dbReference type="InterPro" id="IPR011009">
    <property type="entry name" value="Kinase-like_dom_sf"/>
</dbReference>
<comment type="catalytic activity">
    <reaction evidence="13">
        <text>L-seryl-[protein] + ATP = O-phospho-L-seryl-[protein] + ADP + H(+)</text>
        <dbReference type="Rhea" id="RHEA:17989"/>
        <dbReference type="Rhea" id="RHEA-COMP:9863"/>
        <dbReference type="Rhea" id="RHEA-COMP:11604"/>
        <dbReference type="ChEBI" id="CHEBI:15378"/>
        <dbReference type="ChEBI" id="CHEBI:29999"/>
        <dbReference type="ChEBI" id="CHEBI:30616"/>
        <dbReference type="ChEBI" id="CHEBI:83421"/>
        <dbReference type="ChEBI" id="CHEBI:456216"/>
        <dbReference type="EC" id="2.7.11.1"/>
    </reaction>
</comment>
<keyword evidence="6 14" id="KW-0547">Nucleotide-binding</keyword>
<dbReference type="GO" id="GO:0061709">
    <property type="term" value="P:reticulophagy"/>
    <property type="evidence" value="ECO:0007669"/>
    <property type="project" value="TreeGrafter"/>
</dbReference>
<dbReference type="GO" id="GO:0034045">
    <property type="term" value="C:phagophore assembly site membrane"/>
    <property type="evidence" value="ECO:0007669"/>
    <property type="project" value="UniProtKB-SubCell"/>
</dbReference>
<dbReference type="EC" id="2.7.11.1" evidence="2"/>
<dbReference type="Gene3D" id="1.10.510.10">
    <property type="entry name" value="Transferase(Phosphotransferase) domain 1"/>
    <property type="match status" value="1"/>
</dbReference>
<evidence type="ECO:0000256" key="1">
    <source>
        <dbReference type="ARBA" id="ARBA00004623"/>
    </source>
</evidence>
<dbReference type="InterPro" id="IPR008271">
    <property type="entry name" value="Ser/Thr_kinase_AS"/>
</dbReference>
<dbReference type="GO" id="GO:0010506">
    <property type="term" value="P:regulation of autophagy"/>
    <property type="evidence" value="ECO:0007669"/>
    <property type="project" value="InterPro"/>
</dbReference>
<dbReference type="PANTHER" id="PTHR24348:SF22">
    <property type="entry name" value="NON-SPECIFIC SERINE_THREONINE PROTEIN KINASE"/>
    <property type="match status" value="1"/>
</dbReference>
<comment type="catalytic activity">
    <reaction evidence="12">
        <text>L-threonyl-[protein] + ATP = O-phospho-L-threonyl-[protein] + ADP + H(+)</text>
        <dbReference type="Rhea" id="RHEA:46608"/>
        <dbReference type="Rhea" id="RHEA-COMP:11060"/>
        <dbReference type="Rhea" id="RHEA-COMP:11605"/>
        <dbReference type="ChEBI" id="CHEBI:15378"/>
        <dbReference type="ChEBI" id="CHEBI:30013"/>
        <dbReference type="ChEBI" id="CHEBI:30616"/>
        <dbReference type="ChEBI" id="CHEBI:61977"/>
        <dbReference type="ChEBI" id="CHEBI:456216"/>
        <dbReference type="EC" id="2.7.11.1"/>
    </reaction>
</comment>
<dbReference type="GO" id="GO:0042594">
    <property type="term" value="P:response to starvation"/>
    <property type="evidence" value="ECO:0007669"/>
    <property type="project" value="TreeGrafter"/>
</dbReference>
<keyword evidence="10" id="KW-0072">Autophagy</keyword>
<evidence type="ECO:0000256" key="7">
    <source>
        <dbReference type="ARBA" id="ARBA00022777"/>
    </source>
</evidence>
<feature type="region of interest" description="Disordered" evidence="16">
    <location>
        <begin position="636"/>
        <end position="703"/>
    </location>
</feature>
<keyword evidence="3" id="KW-0813">Transport</keyword>
<dbReference type="GO" id="GO:0015031">
    <property type="term" value="P:protein transport"/>
    <property type="evidence" value="ECO:0007669"/>
    <property type="project" value="UniProtKB-KW"/>
</dbReference>
<feature type="region of interest" description="Disordered" evidence="16">
    <location>
        <begin position="34"/>
        <end position="53"/>
    </location>
</feature>
<feature type="region of interest" description="Disordered" evidence="16">
    <location>
        <begin position="905"/>
        <end position="936"/>
    </location>
</feature>
<evidence type="ECO:0000256" key="3">
    <source>
        <dbReference type="ARBA" id="ARBA00022448"/>
    </source>
</evidence>
<dbReference type="Gene3D" id="3.30.200.20">
    <property type="entry name" value="Phosphorylase Kinase, domain 1"/>
    <property type="match status" value="1"/>
</dbReference>
<keyword evidence="8 14" id="KW-0067">ATP-binding</keyword>
<evidence type="ECO:0000256" key="5">
    <source>
        <dbReference type="ARBA" id="ARBA00022679"/>
    </source>
</evidence>
<feature type="compositionally biased region" description="Low complexity" evidence="16">
    <location>
        <begin position="786"/>
        <end position="804"/>
    </location>
</feature>
<dbReference type="PANTHER" id="PTHR24348">
    <property type="entry name" value="SERINE/THREONINE-PROTEIN KINASE UNC-51-RELATED"/>
    <property type="match status" value="1"/>
</dbReference>
<feature type="region of interest" description="Disordered" evidence="16">
    <location>
        <begin position="725"/>
        <end position="813"/>
    </location>
</feature>
<keyword evidence="4" id="KW-0723">Serine/threonine-protein kinase</keyword>
<dbReference type="GO" id="GO:0000422">
    <property type="term" value="P:autophagy of mitochondrion"/>
    <property type="evidence" value="ECO:0007669"/>
    <property type="project" value="TreeGrafter"/>
</dbReference>
<feature type="compositionally biased region" description="Low complexity" evidence="16">
    <location>
        <begin position="688"/>
        <end position="702"/>
    </location>
</feature>
<dbReference type="PROSITE" id="PS00107">
    <property type="entry name" value="PROTEIN_KINASE_ATP"/>
    <property type="match status" value="1"/>
</dbReference>
<keyword evidence="7 18" id="KW-0418">Kinase</keyword>
<dbReference type="PROSITE" id="PS00108">
    <property type="entry name" value="PROTEIN_KINASE_ST"/>
    <property type="match status" value="1"/>
</dbReference>
<dbReference type="RefSeq" id="XP_045256854.1">
    <property type="nucleotide sequence ID" value="XM_045411617.1"/>
</dbReference>
<dbReference type="InterPro" id="IPR000719">
    <property type="entry name" value="Prot_kinase_dom"/>
</dbReference>
<dbReference type="SUPFAM" id="SSF56112">
    <property type="entry name" value="Protein kinase-like (PK-like)"/>
    <property type="match status" value="1"/>
</dbReference>
<evidence type="ECO:0000256" key="11">
    <source>
        <dbReference type="ARBA" id="ARBA00030237"/>
    </source>
</evidence>
<feature type="compositionally biased region" description="Polar residues" evidence="16">
    <location>
        <begin position="649"/>
        <end position="661"/>
    </location>
</feature>
<feature type="compositionally biased region" description="Polar residues" evidence="16">
    <location>
        <begin position="905"/>
        <end position="914"/>
    </location>
</feature>
<dbReference type="GO" id="GO:0005829">
    <property type="term" value="C:cytosol"/>
    <property type="evidence" value="ECO:0007669"/>
    <property type="project" value="TreeGrafter"/>
</dbReference>
<sequence>MEEQLTFGAALVQPKPLASTVNQLERPVRRTAGKLGPVAGLNSAPKGRTGGRKWGHIRYGAPGLTSLTTNGFLLTDRAILATELTPLILPLHCAQHCREPSFDKAAPVQADKHGSTSNLGTTELRQTAQRVGRGRGPKCRTASANMADGSLEEGWTTVHRQFQGHPERLPPAQRELHERTQIKEWESSDGHWSGIGKHPADFTESKKLHHKITVPQDNSLGWGTYGRVEKVTHRTVCLARKWIQPRRGRTIEILREEAHVMERLDHDHIVKLIGTYTFRQRELYLLIWPVAVCNLDELLTDLDDLRSGQGDREDITKRLMALGLTDLSAIQGSVRDAPNSGSKGKCPLKFLQRIMGCIGQAVTYCHHSNIRHLDLKPTNILLNPERVYLADFGIARDVNDQEKTTTIGHQGTPKWRAPEIYDLKDWSMKSADIYSLGLIYLNIATAVYHGNLSAFYTVIEDLVPRSRAEKLEKFQQQLTLHALATQQFHEATSPTVSPRHILGLTQRMLLLEPGSRPRADQVDHELVDLGGIDQVYHSPCCRKSTRYLSKRIEKRLFAMHRENGSLKAEVERLKRDNAGLVGMDETYNMRLVNQERSHAKHIENLTKSLTKQLEEEREKSRKLEGKMAQAQMDMQARRHSRSGLPRVEATQQTRPTFNTPEAGSGLGIRMRPQTHPMPQTAVRPPPSSVSAPSAAPSRPAVVTRIPSEQAKAWVIRNAAVMSSGIPTPARITDSPSPNPQTPPTSALPSRSSASRLPILAKIPATPRTNTPTLARDPSLTDSTQASMSSSIFSRRSFDTTTEAAPTPPAASPVIKKDTFDMTVREVPAPPTPNDEVPSPVLSIPPSFSSVLSSPRTATVDLASVADSEISQEGLAAINVPSLQSSKSWAAVAGQGKGFSRIVISSPSKATQSVAPTAPASAGRGRTRDRTAPGSGM</sequence>
<evidence type="ECO:0000313" key="19">
    <source>
        <dbReference type="Proteomes" id="UP000613401"/>
    </source>
</evidence>